<dbReference type="Pfam" id="PF07883">
    <property type="entry name" value="Cupin_2"/>
    <property type="match status" value="1"/>
</dbReference>
<dbReference type="PANTHER" id="PTHR43346:SF1">
    <property type="entry name" value="QUERCETIN 2,3-DIOXYGENASE-RELATED"/>
    <property type="match status" value="1"/>
</dbReference>
<feature type="region of interest" description="Disordered" evidence="1">
    <location>
        <begin position="123"/>
        <end position="168"/>
    </location>
</feature>
<evidence type="ECO:0000313" key="4">
    <source>
        <dbReference type="Proteomes" id="UP000249619"/>
    </source>
</evidence>
<evidence type="ECO:0000256" key="1">
    <source>
        <dbReference type="SAM" id="MobiDB-lite"/>
    </source>
</evidence>
<dbReference type="PANTHER" id="PTHR43346">
    <property type="entry name" value="LIGAND BINDING DOMAIN PROTEIN, PUTATIVE (AFU_ORTHOLOGUE AFUA_6G14370)-RELATED"/>
    <property type="match status" value="1"/>
</dbReference>
<evidence type="ECO:0000259" key="2">
    <source>
        <dbReference type="Pfam" id="PF07883"/>
    </source>
</evidence>
<dbReference type="EMBL" id="QGDH01000032">
    <property type="protein sequence ID" value="RAR13640.1"/>
    <property type="molecule type" value="Genomic_DNA"/>
</dbReference>
<dbReference type="InterPro" id="IPR014710">
    <property type="entry name" value="RmlC-like_jellyroll"/>
</dbReference>
<comment type="caution">
    <text evidence="3">The sequence shown here is derived from an EMBL/GenBank/DDBJ whole genome shotgun (WGS) entry which is preliminary data.</text>
</comment>
<dbReference type="InterPro" id="IPR052538">
    <property type="entry name" value="Flavonoid_dioxygenase-like"/>
</dbReference>
<organism evidence="3 4">
    <name type="scientific">Stemphylium lycopersici</name>
    <name type="common">Tomato gray leaf spot disease fungus</name>
    <name type="synonym">Thyrospora lycopersici</name>
    <dbReference type="NCBI Taxonomy" id="183478"/>
    <lineage>
        <taxon>Eukaryota</taxon>
        <taxon>Fungi</taxon>
        <taxon>Dikarya</taxon>
        <taxon>Ascomycota</taxon>
        <taxon>Pezizomycotina</taxon>
        <taxon>Dothideomycetes</taxon>
        <taxon>Pleosporomycetidae</taxon>
        <taxon>Pleosporales</taxon>
        <taxon>Pleosporineae</taxon>
        <taxon>Pleosporaceae</taxon>
        <taxon>Stemphylium</taxon>
    </lineage>
</organism>
<protein>
    <submittedName>
        <fullName evidence="3">RmlC-like cupin</fullName>
    </submittedName>
</protein>
<accession>A0A364N8Q4</accession>
<sequence>MEAYKKVGNRENAPPKHEMVHFPGLMSEKRSFGDFRTVLHTGLYSQVVAMEVPVNGEIGDEVHLVDQILLFTSGRGLATVNGKDQEVKAGDVVVVPAGTQHQFVTKGDQPLELITVYAPGEHLPSSVHKTKDEGDKAEDDGIDEAPEWALRSKKENEEKGLVNESGKY</sequence>
<dbReference type="InterPro" id="IPR013096">
    <property type="entry name" value="Cupin_2"/>
</dbReference>
<dbReference type="InterPro" id="IPR011051">
    <property type="entry name" value="RmlC_Cupin_sf"/>
</dbReference>
<gene>
    <name evidence="3" type="ORF">DDE83_002962</name>
</gene>
<feature type="compositionally biased region" description="Basic and acidic residues" evidence="1">
    <location>
        <begin position="150"/>
        <end position="168"/>
    </location>
</feature>
<feature type="domain" description="Cupin type-2" evidence="2">
    <location>
        <begin position="50"/>
        <end position="117"/>
    </location>
</feature>
<dbReference type="Gene3D" id="2.60.120.10">
    <property type="entry name" value="Jelly Rolls"/>
    <property type="match status" value="1"/>
</dbReference>
<dbReference type="FunFam" id="2.60.120.10:FF:000601">
    <property type="entry name" value="Mannose-1-phosphate guanylyltransferase/mannose-6-phosphate isomerase"/>
    <property type="match status" value="1"/>
</dbReference>
<feature type="compositionally biased region" description="Acidic residues" evidence="1">
    <location>
        <begin position="135"/>
        <end position="146"/>
    </location>
</feature>
<dbReference type="CDD" id="cd02223">
    <property type="entry name" value="cupin_Bh2720-like"/>
    <property type="match status" value="1"/>
</dbReference>
<evidence type="ECO:0000313" key="3">
    <source>
        <dbReference type="EMBL" id="RAR13640.1"/>
    </source>
</evidence>
<dbReference type="AlphaFoldDB" id="A0A364N8Q4"/>
<proteinExistence type="predicted"/>
<name>A0A364N8Q4_STELY</name>
<dbReference type="SUPFAM" id="SSF51182">
    <property type="entry name" value="RmlC-like cupins"/>
    <property type="match status" value="1"/>
</dbReference>
<dbReference type="Proteomes" id="UP000249619">
    <property type="component" value="Unassembled WGS sequence"/>
</dbReference>
<reference evidence="4" key="1">
    <citation type="submission" date="2018-05" db="EMBL/GenBank/DDBJ databases">
        <title>Draft genome sequence of Stemphylium lycopersici strain CIDEFI 213.</title>
        <authorList>
            <person name="Medina R."/>
            <person name="Franco M.E.E."/>
            <person name="Lucentini C.G."/>
            <person name="Saparrat M.C.N."/>
            <person name="Balatti P.A."/>
        </authorList>
    </citation>
    <scope>NUCLEOTIDE SEQUENCE [LARGE SCALE GENOMIC DNA]</scope>
    <source>
        <strain evidence="4">CIDEFI 213</strain>
    </source>
</reference>
<keyword evidence="4" id="KW-1185">Reference proteome</keyword>